<gene>
    <name evidence="2" type="ORF">Ae201684_013643</name>
</gene>
<dbReference type="AlphaFoldDB" id="A0A6G0WMV2"/>
<comment type="caution">
    <text evidence="2">The sequence shown here is derived from an EMBL/GenBank/DDBJ whole genome shotgun (WGS) entry which is preliminary data.</text>
</comment>
<accession>A0A6G0WMV2</accession>
<reference evidence="2 3" key="1">
    <citation type="submission" date="2019-07" db="EMBL/GenBank/DDBJ databases">
        <title>Genomics analysis of Aphanomyces spp. identifies a new class of oomycete effector associated with host adaptation.</title>
        <authorList>
            <person name="Gaulin E."/>
        </authorList>
    </citation>
    <scope>NUCLEOTIDE SEQUENCE [LARGE SCALE GENOMIC DNA]</scope>
    <source>
        <strain evidence="2 3">ATCC 201684</strain>
    </source>
</reference>
<feature type="compositionally biased region" description="Basic and acidic residues" evidence="1">
    <location>
        <begin position="35"/>
        <end position="46"/>
    </location>
</feature>
<organism evidence="2 3">
    <name type="scientific">Aphanomyces euteiches</name>
    <dbReference type="NCBI Taxonomy" id="100861"/>
    <lineage>
        <taxon>Eukaryota</taxon>
        <taxon>Sar</taxon>
        <taxon>Stramenopiles</taxon>
        <taxon>Oomycota</taxon>
        <taxon>Saprolegniomycetes</taxon>
        <taxon>Saprolegniales</taxon>
        <taxon>Verrucalvaceae</taxon>
        <taxon>Aphanomyces</taxon>
    </lineage>
</organism>
<dbReference type="EMBL" id="VJMJ01000175">
    <property type="protein sequence ID" value="KAF0728685.1"/>
    <property type="molecule type" value="Genomic_DNA"/>
</dbReference>
<dbReference type="Proteomes" id="UP000481153">
    <property type="component" value="Unassembled WGS sequence"/>
</dbReference>
<protein>
    <submittedName>
        <fullName evidence="2">Uncharacterized protein</fullName>
    </submittedName>
</protein>
<feature type="compositionally biased region" description="Acidic residues" evidence="1">
    <location>
        <begin position="48"/>
        <end position="59"/>
    </location>
</feature>
<evidence type="ECO:0000313" key="2">
    <source>
        <dbReference type="EMBL" id="KAF0728685.1"/>
    </source>
</evidence>
<name>A0A6G0WMV2_9STRA</name>
<feature type="compositionally biased region" description="Basic and acidic residues" evidence="1">
    <location>
        <begin position="124"/>
        <end position="135"/>
    </location>
</feature>
<feature type="compositionally biased region" description="Acidic residues" evidence="1">
    <location>
        <begin position="100"/>
        <end position="109"/>
    </location>
</feature>
<feature type="region of interest" description="Disordered" evidence="1">
    <location>
        <begin position="1"/>
        <end position="20"/>
    </location>
</feature>
<evidence type="ECO:0000256" key="1">
    <source>
        <dbReference type="SAM" id="MobiDB-lite"/>
    </source>
</evidence>
<proteinExistence type="predicted"/>
<feature type="region of interest" description="Disordered" evidence="1">
    <location>
        <begin position="25"/>
        <end position="135"/>
    </location>
</feature>
<evidence type="ECO:0000313" key="3">
    <source>
        <dbReference type="Proteomes" id="UP000481153"/>
    </source>
</evidence>
<sequence>MSGFGPAVTVKKRSHSDAWDDRVAASLDASSKIRRPTDVKTEHAYSSDDGDDDCIEENEQMYMPYDEKLGALHSSDEDDDERVKREMSGSDTEDETTKVEDEDQEDEEPWYSGLSEVATASQPDTKETGAEEDKNSIAEAWTVMRGICTELSHAEVHAINHDLPISGPPSCPPDTLDNAMKTYFRWPIRPCNLLRTNFAQDAECISIDLNEVDGREDNVEVAQTCLPALVAPLCNLVTKECRRYIVSTPKQDEAPILRAKLSHLVRSSTAFVDTLLETLLVENAVALQGNEKEYSSRAWSSVQNTPCANYRFVSETVQQPLLSRHLAPATIERIQARLHAIYDDSWKHEDAKECHI</sequence>
<keyword evidence="3" id="KW-1185">Reference proteome</keyword>
<dbReference type="VEuPathDB" id="FungiDB:AeMF1_015402"/>